<dbReference type="AlphaFoldDB" id="A0A1M7PNS0"/>
<reference evidence="2" key="1">
    <citation type="submission" date="2016-11" db="EMBL/GenBank/DDBJ databases">
        <authorList>
            <person name="Varghese N."/>
            <person name="Submissions S."/>
        </authorList>
    </citation>
    <scope>NUCLEOTIDE SEQUENCE [LARGE SCALE GENOMIC DNA]</scope>
    <source>
        <strain evidence="2">CGMCC 1.2749</strain>
    </source>
</reference>
<dbReference type="Proteomes" id="UP000184092">
    <property type="component" value="Unassembled WGS sequence"/>
</dbReference>
<dbReference type="EMBL" id="FRCL01000020">
    <property type="protein sequence ID" value="SHN18772.1"/>
    <property type="molecule type" value="Genomic_DNA"/>
</dbReference>
<evidence type="ECO:0000313" key="2">
    <source>
        <dbReference type="Proteomes" id="UP000184092"/>
    </source>
</evidence>
<organism evidence="1 2">
    <name type="scientific">Flavobacterium xinjiangense</name>
    <dbReference type="NCBI Taxonomy" id="178356"/>
    <lineage>
        <taxon>Bacteria</taxon>
        <taxon>Pseudomonadati</taxon>
        <taxon>Bacteroidota</taxon>
        <taxon>Flavobacteriia</taxon>
        <taxon>Flavobacteriales</taxon>
        <taxon>Flavobacteriaceae</taxon>
        <taxon>Flavobacterium</taxon>
    </lineage>
</organism>
<dbReference type="RefSeq" id="WP_073211466.1">
    <property type="nucleotide sequence ID" value="NZ_FRCL01000020.1"/>
</dbReference>
<protein>
    <submittedName>
        <fullName evidence="1">Uncharacterized protein</fullName>
    </submittedName>
</protein>
<accession>A0A1M7PNS0</accession>
<name>A0A1M7PNS0_9FLAO</name>
<proteinExistence type="predicted"/>
<sequence length="167" mass="20447">MEKYNKEELKKIAHSLGIRLFESVMSHNKKDKQLPNEFYRNYYQSETDNTFEKLIEKGFAVKDERLNLNYYFITDIGIEKFRTEFEELVNYQPKKERDLSYLKNRINFYCDFYNYRFCEDNSEHVISAYVNYFLKGFYMSHTTNDCVIRFKRELRSFKNVLVTEEVL</sequence>
<evidence type="ECO:0000313" key="1">
    <source>
        <dbReference type="EMBL" id="SHN18772.1"/>
    </source>
</evidence>
<keyword evidence="2" id="KW-1185">Reference proteome</keyword>
<gene>
    <name evidence="1" type="ORF">SAMN05216269_12018</name>
</gene>